<dbReference type="Pfam" id="PF00583">
    <property type="entry name" value="Acetyltransf_1"/>
    <property type="match status" value="1"/>
</dbReference>
<dbReference type="PANTHER" id="PTHR43877">
    <property type="entry name" value="AMINOALKYLPHOSPHONATE N-ACETYLTRANSFERASE-RELATED-RELATED"/>
    <property type="match status" value="1"/>
</dbReference>
<protein>
    <submittedName>
        <fullName evidence="4">GNAT family N-acetyltransferase</fullName>
        <ecNumber evidence="4">2.3.1.-</ecNumber>
    </submittedName>
</protein>
<proteinExistence type="predicted"/>
<evidence type="ECO:0000313" key="4">
    <source>
        <dbReference type="EMBL" id="MFD0737770.1"/>
    </source>
</evidence>
<keyword evidence="5" id="KW-1185">Reference proteome</keyword>
<dbReference type="Proteomes" id="UP001597090">
    <property type="component" value="Unassembled WGS sequence"/>
</dbReference>
<evidence type="ECO:0000256" key="1">
    <source>
        <dbReference type="ARBA" id="ARBA00022679"/>
    </source>
</evidence>
<evidence type="ECO:0000256" key="2">
    <source>
        <dbReference type="ARBA" id="ARBA00023315"/>
    </source>
</evidence>
<organism evidence="4 5">
    <name type="scientific">Lysobacter koreensis</name>
    <dbReference type="NCBI Taxonomy" id="266122"/>
    <lineage>
        <taxon>Bacteria</taxon>
        <taxon>Pseudomonadati</taxon>
        <taxon>Pseudomonadota</taxon>
        <taxon>Gammaproteobacteria</taxon>
        <taxon>Lysobacterales</taxon>
        <taxon>Lysobacteraceae</taxon>
        <taxon>Lysobacter</taxon>
    </lineage>
</organism>
<dbReference type="EC" id="2.3.1.-" evidence="4"/>
<dbReference type="RefSeq" id="WP_386810734.1">
    <property type="nucleotide sequence ID" value="NZ_JBHTIH010000002.1"/>
</dbReference>
<dbReference type="CDD" id="cd04301">
    <property type="entry name" value="NAT_SF"/>
    <property type="match status" value="1"/>
</dbReference>
<dbReference type="InterPro" id="IPR016181">
    <property type="entry name" value="Acyl_CoA_acyltransferase"/>
</dbReference>
<comment type="caution">
    <text evidence="4">The sequence shown here is derived from an EMBL/GenBank/DDBJ whole genome shotgun (WGS) entry which is preliminary data.</text>
</comment>
<keyword evidence="2 4" id="KW-0012">Acyltransferase</keyword>
<dbReference type="EMBL" id="JBHTIH010000002">
    <property type="protein sequence ID" value="MFD0737770.1"/>
    <property type="molecule type" value="Genomic_DNA"/>
</dbReference>
<dbReference type="GO" id="GO:0016746">
    <property type="term" value="F:acyltransferase activity"/>
    <property type="evidence" value="ECO:0007669"/>
    <property type="project" value="UniProtKB-KW"/>
</dbReference>
<reference evidence="5" key="1">
    <citation type="journal article" date="2019" name="Int. J. Syst. Evol. Microbiol.">
        <title>The Global Catalogue of Microorganisms (GCM) 10K type strain sequencing project: providing services to taxonomists for standard genome sequencing and annotation.</title>
        <authorList>
            <consortium name="The Broad Institute Genomics Platform"/>
            <consortium name="The Broad Institute Genome Sequencing Center for Infectious Disease"/>
            <person name="Wu L."/>
            <person name="Ma J."/>
        </authorList>
    </citation>
    <scope>NUCLEOTIDE SEQUENCE [LARGE SCALE GENOMIC DNA]</scope>
    <source>
        <strain evidence="5">CCUG 55491</strain>
    </source>
</reference>
<keyword evidence="1 4" id="KW-0808">Transferase</keyword>
<feature type="domain" description="N-acetyltransferase" evidence="3">
    <location>
        <begin position="12"/>
        <end position="171"/>
    </location>
</feature>
<sequence length="172" mass="18044">MTHDADAGEPAPVIRQATSADAGGLAALAFRTSGLPESERGDFSPAGKAAEIARDNIVTLLALVAGAPVGYLQLRSGPLPACVAGVRPMQLWRIYVDSEFHGRHIASKLLSAAAAAMAARDVDTVWLGVQPDNLRAQRFYQKSGFRPVGTTSCHDGSDDRVFACALSELAPS</sequence>
<evidence type="ECO:0000313" key="5">
    <source>
        <dbReference type="Proteomes" id="UP001597090"/>
    </source>
</evidence>
<dbReference type="InterPro" id="IPR000182">
    <property type="entry name" value="GNAT_dom"/>
</dbReference>
<accession>A0ABW2YJ97</accession>
<name>A0ABW2YJ97_9GAMM</name>
<dbReference type="SUPFAM" id="SSF55729">
    <property type="entry name" value="Acyl-CoA N-acyltransferases (Nat)"/>
    <property type="match status" value="1"/>
</dbReference>
<dbReference type="InterPro" id="IPR050832">
    <property type="entry name" value="Bact_Acetyltransf"/>
</dbReference>
<gene>
    <name evidence="4" type="ORF">ACFQZQ_00490</name>
</gene>
<dbReference type="Gene3D" id="3.40.630.30">
    <property type="match status" value="1"/>
</dbReference>
<evidence type="ECO:0000259" key="3">
    <source>
        <dbReference type="PROSITE" id="PS51186"/>
    </source>
</evidence>
<dbReference type="PROSITE" id="PS51186">
    <property type="entry name" value="GNAT"/>
    <property type="match status" value="1"/>
</dbReference>